<dbReference type="OrthoDB" id="5345601at2"/>
<dbReference type="RefSeq" id="WP_066338477.1">
    <property type="nucleotide sequence ID" value="NZ_CP016503.1"/>
</dbReference>
<sequence length="137" mass="15793">MLLHLLDREEKVAFLEIAHHFAWSNDNFSDSQKEVISAYCAEMQIEDIEFDKDKFDLNTTLKAFKDKEHQKIVLLETMALAMADNITHLESLHEGEKEVLKTMVETFGLSHNLALVYADWTKAMLVLADQGRNLIKL</sequence>
<dbReference type="KEGG" id="het:BBW65_00875"/>
<gene>
    <name evidence="1" type="ORF">BBW65_00875</name>
</gene>
<dbReference type="Proteomes" id="UP000092884">
    <property type="component" value="Chromosome"/>
</dbReference>
<dbReference type="InterPro" id="IPR029024">
    <property type="entry name" value="TerB-like"/>
</dbReference>
<dbReference type="STRING" id="222136.BBW65_00875"/>
<reference evidence="2" key="1">
    <citation type="submission" date="2016-07" db="EMBL/GenBank/DDBJ databases">
        <authorList>
            <person name="Florea S."/>
            <person name="Webb J.S."/>
            <person name="Jaromczyk J."/>
            <person name="Schardl C.L."/>
        </authorList>
    </citation>
    <scope>NUCLEOTIDE SEQUENCE [LARGE SCALE GENOMIC DNA]</scope>
    <source>
        <strain evidence="2">MIT 01-6242</strain>
    </source>
</reference>
<keyword evidence="2" id="KW-1185">Reference proteome</keyword>
<evidence type="ECO:0000313" key="2">
    <source>
        <dbReference type="Proteomes" id="UP000092884"/>
    </source>
</evidence>
<dbReference type="AlphaFoldDB" id="A0A1B1U431"/>
<organism evidence="1 2">
    <name type="scientific">Helicobacter enhydrae</name>
    <dbReference type="NCBI Taxonomy" id="222136"/>
    <lineage>
        <taxon>Bacteria</taxon>
        <taxon>Pseudomonadati</taxon>
        <taxon>Campylobacterota</taxon>
        <taxon>Epsilonproteobacteria</taxon>
        <taxon>Campylobacterales</taxon>
        <taxon>Helicobacteraceae</taxon>
        <taxon>Helicobacter</taxon>
    </lineage>
</organism>
<name>A0A1B1U431_9HELI</name>
<dbReference type="EMBL" id="CP016503">
    <property type="protein sequence ID" value="ANV97455.1"/>
    <property type="molecule type" value="Genomic_DNA"/>
</dbReference>
<accession>A0A1B1U431</accession>
<evidence type="ECO:0000313" key="1">
    <source>
        <dbReference type="EMBL" id="ANV97455.1"/>
    </source>
</evidence>
<protein>
    <submittedName>
        <fullName evidence="1">Uncharacterized protein</fullName>
    </submittedName>
</protein>
<dbReference type="Gene3D" id="1.10.3680.10">
    <property type="entry name" value="TerB-like"/>
    <property type="match status" value="1"/>
</dbReference>
<dbReference type="SUPFAM" id="SSF158682">
    <property type="entry name" value="TerB-like"/>
    <property type="match status" value="1"/>
</dbReference>
<proteinExistence type="predicted"/>